<feature type="domain" description="Impact N-terminal" evidence="3">
    <location>
        <begin position="41"/>
        <end position="145"/>
    </location>
</feature>
<dbReference type="PANTHER" id="PTHR16301:SF26">
    <property type="entry name" value="IMPACT FAMILY MEMBER C14C8.09C"/>
    <property type="match status" value="1"/>
</dbReference>
<reference evidence="4 5" key="1">
    <citation type="submission" date="2019-10" db="EMBL/GenBank/DDBJ databases">
        <authorList>
            <person name="Palmer J.M."/>
        </authorList>
    </citation>
    <scope>NUCLEOTIDE SEQUENCE [LARGE SCALE GENOMIC DNA]</scope>
    <source>
        <strain evidence="4 5">TWF694</strain>
    </source>
</reference>
<evidence type="ECO:0000256" key="2">
    <source>
        <dbReference type="SAM" id="MobiDB-lite"/>
    </source>
</evidence>
<dbReference type="InterPro" id="IPR001498">
    <property type="entry name" value="Impact_N"/>
</dbReference>
<keyword evidence="5" id="KW-1185">Reference proteome</keyword>
<dbReference type="EMBL" id="JAVHJO010000003">
    <property type="protein sequence ID" value="KAK6542135.1"/>
    <property type="molecule type" value="Genomic_DNA"/>
</dbReference>
<dbReference type="GO" id="GO:0006446">
    <property type="term" value="P:regulation of translational initiation"/>
    <property type="evidence" value="ECO:0007669"/>
    <property type="project" value="TreeGrafter"/>
</dbReference>
<feature type="region of interest" description="Disordered" evidence="2">
    <location>
        <begin position="1"/>
        <end position="24"/>
    </location>
</feature>
<dbReference type="InterPro" id="IPR023582">
    <property type="entry name" value="Impact"/>
</dbReference>
<dbReference type="AlphaFoldDB" id="A0AAV9XJ32"/>
<sequence length="287" mass="31224">MPPKRPLSPPQSNSSSSSFSSAPSNLASSALYVSKTLEDRASTFTAYFSPTAPSRQLQSHPDLATASHRILAWRKPSASQKTLTGLPTFSTGSDDDGENFAGKKLLRLLDDYKVEGSLVVARWYGGKMLGPVRFQHIEAVAKEAIRAYLADKSGGGSGADGESAKKVKVSAEDEKKQKEELIEELRNRDESIVVLRDLLDQKMGKTRNDGEAVKSSQTGDGTVKTKTIDYASLPLERLKQLDKARDNTVAFLLKKIDQVENQQSSSSEKKSKASDSSNDKPESIKQG</sequence>
<evidence type="ECO:0000259" key="3">
    <source>
        <dbReference type="Pfam" id="PF01205"/>
    </source>
</evidence>
<dbReference type="Gene3D" id="3.30.230.30">
    <property type="entry name" value="Impact, N-terminal domain"/>
    <property type="match status" value="1"/>
</dbReference>
<feature type="compositionally biased region" description="Basic and acidic residues" evidence="2">
    <location>
        <begin position="162"/>
        <end position="171"/>
    </location>
</feature>
<feature type="compositionally biased region" description="Basic and acidic residues" evidence="2">
    <location>
        <begin position="267"/>
        <end position="287"/>
    </location>
</feature>
<dbReference type="Proteomes" id="UP001365542">
    <property type="component" value="Unassembled WGS sequence"/>
</dbReference>
<evidence type="ECO:0000256" key="1">
    <source>
        <dbReference type="ARBA" id="ARBA00007665"/>
    </source>
</evidence>
<dbReference type="GO" id="GO:0140469">
    <property type="term" value="P:GCN2-mediated signaling"/>
    <property type="evidence" value="ECO:0007669"/>
    <property type="project" value="TreeGrafter"/>
</dbReference>
<feature type="region of interest" description="Disordered" evidence="2">
    <location>
        <begin position="152"/>
        <end position="171"/>
    </location>
</feature>
<organism evidence="4 5">
    <name type="scientific">Orbilia ellipsospora</name>
    <dbReference type="NCBI Taxonomy" id="2528407"/>
    <lineage>
        <taxon>Eukaryota</taxon>
        <taxon>Fungi</taxon>
        <taxon>Dikarya</taxon>
        <taxon>Ascomycota</taxon>
        <taxon>Pezizomycotina</taxon>
        <taxon>Orbiliomycetes</taxon>
        <taxon>Orbiliales</taxon>
        <taxon>Orbiliaceae</taxon>
        <taxon>Orbilia</taxon>
    </lineage>
</organism>
<name>A0AAV9XJ32_9PEZI</name>
<feature type="compositionally biased region" description="Low complexity" evidence="2">
    <location>
        <begin position="10"/>
        <end position="24"/>
    </location>
</feature>
<proteinExistence type="inferred from homology"/>
<evidence type="ECO:0000313" key="5">
    <source>
        <dbReference type="Proteomes" id="UP001365542"/>
    </source>
</evidence>
<gene>
    <name evidence="4" type="ORF">TWF694_007902</name>
</gene>
<comment type="caution">
    <text evidence="4">The sequence shown here is derived from an EMBL/GenBank/DDBJ whole genome shotgun (WGS) entry which is preliminary data.</text>
</comment>
<protein>
    <recommendedName>
        <fullName evidence="3">Impact N-terminal domain-containing protein</fullName>
    </recommendedName>
</protein>
<dbReference type="PANTHER" id="PTHR16301">
    <property type="entry name" value="IMPACT-RELATED"/>
    <property type="match status" value="1"/>
</dbReference>
<dbReference type="SUPFAM" id="SSF54211">
    <property type="entry name" value="Ribosomal protein S5 domain 2-like"/>
    <property type="match status" value="1"/>
</dbReference>
<comment type="similarity">
    <text evidence="1">Belongs to the IMPACT family.</text>
</comment>
<accession>A0AAV9XJ32</accession>
<dbReference type="GO" id="GO:0005737">
    <property type="term" value="C:cytoplasm"/>
    <property type="evidence" value="ECO:0007669"/>
    <property type="project" value="TreeGrafter"/>
</dbReference>
<feature type="region of interest" description="Disordered" evidence="2">
    <location>
        <begin position="256"/>
        <end position="287"/>
    </location>
</feature>
<dbReference type="InterPro" id="IPR020568">
    <property type="entry name" value="Ribosomal_Su5_D2-typ_SF"/>
</dbReference>
<evidence type="ECO:0000313" key="4">
    <source>
        <dbReference type="EMBL" id="KAK6542135.1"/>
    </source>
</evidence>
<dbReference type="InterPro" id="IPR036956">
    <property type="entry name" value="Impact_N_sf"/>
</dbReference>
<dbReference type="Pfam" id="PF01205">
    <property type="entry name" value="Impact_N"/>
    <property type="match status" value="1"/>
</dbReference>